<evidence type="ECO:0000313" key="2">
    <source>
        <dbReference type="Proteomes" id="UP000011669"/>
    </source>
</evidence>
<sequence length="116" mass="13091">MSSQNGSAPPKPESVEEIVRGYAPPGQPWPTLPAFHSESGWSFSTVHRRTCPSREGETQLCPSTGEEVPLTEPHICITARRDEWPDSPSSTAEFKQFVFRTRDELRQWFEEDAEGT</sequence>
<protein>
    <submittedName>
        <fullName evidence="1">Uncharacterized protein</fullName>
    </submittedName>
</protein>
<dbReference type="AlphaFoldDB" id="M0MGP6"/>
<keyword evidence="2" id="KW-1185">Reference proteome</keyword>
<dbReference type="PATRIC" id="fig|1227455.4.peg.2756"/>
<dbReference type="Proteomes" id="UP000011669">
    <property type="component" value="Unassembled WGS sequence"/>
</dbReference>
<proteinExistence type="predicted"/>
<name>M0MGP6_9EURY</name>
<gene>
    <name evidence="1" type="ORF">C449_13512</name>
</gene>
<reference evidence="1 2" key="1">
    <citation type="journal article" date="2014" name="PLoS Genet.">
        <title>Phylogenetically driven sequencing of extremely halophilic archaea reveals strategies for static and dynamic osmo-response.</title>
        <authorList>
            <person name="Becker E.A."/>
            <person name="Seitzer P.M."/>
            <person name="Tritt A."/>
            <person name="Larsen D."/>
            <person name="Krusor M."/>
            <person name="Yao A.I."/>
            <person name="Wu D."/>
            <person name="Madern D."/>
            <person name="Eisen J.A."/>
            <person name="Darling A.E."/>
            <person name="Facciotti M.T."/>
        </authorList>
    </citation>
    <scope>NUCLEOTIDE SEQUENCE [LARGE SCALE GENOMIC DNA]</scope>
    <source>
        <strain evidence="1 2">DSM 5350</strain>
    </source>
</reference>
<dbReference type="STRING" id="1227455.C449_13512"/>
<dbReference type="InParanoid" id="M0MGP6"/>
<organism evidence="1 2">
    <name type="scientific">Halococcus saccharolyticus DSM 5350</name>
    <dbReference type="NCBI Taxonomy" id="1227455"/>
    <lineage>
        <taxon>Archaea</taxon>
        <taxon>Methanobacteriati</taxon>
        <taxon>Methanobacteriota</taxon>
        <taxon>Stenosarchaea group</taxon>
        <taxon>Halobacteria</taxon>
        <taxon>Halobacteriales</taxon>
        <taxon>Halococcaceae</taxon>
        <taxon>Halococcus</taxon>
    </lineage>
</organism>
<accession>M0MGP6</accession>
<evidence type="ECO:0000313" key="1">
    <source>
        <dbReference type="EMBL" id="EMA43580.1"/>
    </source>
</evidence>
<dbReference type="EMBL" id="AOMD01000029">
    <property type="protein sequence ID" value="EMA43580.1"/>
    <property type="molecule type" value="Genomic_DNA"/>
</dbReference>
<comment type="caution">
    <text evidence="1">The sequence shown here is derived from an EMBL/GenBank/DDBJ whole genome shotgun (WGS) entry which is preliminary data.</text>
</comment>